<gene>
    <name evidence="1" type="ORF">GCM10007147_45430</name>
</gene>
<reference evidence="1 2" key="1">
    <citation type="journal article" date="2014" name="Int. J. Syst. Evol. Microbiol.">
        <title>Complete genome sequence of Corynebacterium casei LMG S-19264T (=DSM 44701T), isolated from a smear-ripened cheese.</title>
        <authorList>
            <consortium name="US DOE Joint Genome Institute (JGI-PGF)"/>
            <person name="Walter F."/>
            <person name="Albersmeier A."/>
            <person name="Kalinowski J."/>
            <person name="Ruckert C."/>
        </authorList>
    </citation>
    <scope>NUCLEOTIDE SEQUENCE [LARGE SCALE GENOMIC DNA]</scope>
    <source>
        <strain evidence="1 2">KCTC 19473</strain>
    </source>
</reference>
<dbReference type="EMBL" id="BMXL01000048">
    <property type="protein sequence ID" value="GHD37414.1"/>
    <property type="molecule type" value="Genomic_DNA"/>
</dbReference>
<dbReference type="RefSeq" id="WP_193518729.1">
    <property type="nucleotide sequence ID" value="NZ_BMXL01000048.1"/>
</dbReference>
<evidence type="ECO:0000313" key="1">
    <source>
        <dbReference type="EMBL" id="GHD37414.1"/>
    </source>
</evidence>
<dbReference type="Proteomes" id="UP000654947">
    <property type="component" value="Unassembled WGS sequence"/>
</dbReference>
<organism evidence="1 2">
    <name type="scientific">Nocardiopsis kunsanensis</name>
    <dbReference type="NCBI Taxonomy" id="141693"/>
    <lineage>
        <taxon>Bacteria</taxon>
        <taxon>Bacillati</taxon>
        <taxon>Actinomycetota</taxon>
        <taxon>Actinomycetes</taxon>
        <taxon>Streptosporangiales</taxon>
        <taxon>Nocardiopsidaceae</taxon>
        <taxon>Nocardiopsis</taxon>
    </lineage>
</organism>
<comment type="caution">
    <text evidence="1">The sequence shown here is derived from an EMBL/GenBank/DDBJ whole genome shotgun (WGS) entry which is preliminary data.</text>
</comment>
<dbReference type="AlphaFoldDB" id="A0A918XMP4"/>
<proteinExistence type="predicted"/>
<sequence>MTDQLVRQHIRVILRFEEEHDQRHEDLLKDYEVKGHRIVSGGQTGQDTWDVTDYRTGETIVEGDGGLEGYAKAVEEHGEMWLHIDPITMHLYDIPDPATPGLPESLCEALAMWVRDQASDEDIDQVLGG</sequence>
<evidence type="ECO:0000313" key="2">
    <source>
        <dbReference type="Proteomes" id="UP000654947"/>
    </source>
</evidence>
<keyword evidence="2" id="KW-1185">Reference proteome</keyword>
<accession>A0A918XMP4</accession>
<protein>
    <submittedName>
        <fullName evidence="1">Uncharacterized protein</fullName>
    </submittedName>
</protein>
<name>A0A918XMP4_9ACTN</name>